<dbReference type="GO" id="GO:0008237">
    <property type="term" value="F:metallopeptidase activity"/>
    <property type="evidence" value="ECO:0007669"/>
    <property type="project" value="InterPro"/>
</dbReference>
<protein>
    <submittedName>
        <fullName evidence="3">Putative Zn-dependent protease</fullName>
    </submittedName>
</protein>
<keyword evidence="4" id="KW-1185">Reference proteome</keyword>
<dbReference type="Proteomes" id="UP000294927">
    <property type="component" value="Unassembled WGS sequence"/>
</dbReference>
<feature type="region of interest" description="Disordered" evidence="1">
    <location>
        <begin position="88"/>
        <end position="108"/>
    </location>
</feature>
<dbReference type="SUPFAM" id="SSF111283">
    <property type="entry name" value="Putative modulator of DNA gyrase, PmbA/TldD"/>
    <property type="match status" value="1"/>
</dbReference>
<proteinExistence type="predicted"/>
<dbReference type="InterPro" id="IPR036059">
    <property type="entry name" value="TldD/PmbA_sf"/>
</dbReference>
<dbReference type="EMBL" id="SOCP01000007">
    <property type="protein sequence ID" value="TDV49962.1"/>
    <property type="molecule type" value="Genomic_DNA"/>
</dbReference>
<dbReference type="InterPro" id="IPR045569">
    <property type="entry name" value="Metalloprtase-TldD/E_C"/>
</dbReference>
<dbReference type="PANTHER" id="PTHR43666:SF1">
    <property type="entry name" value="CONSERVED PROTEIN"/>
    <property type="match status" value="1"/>
</dbReference>
<evidence type="ECO:0000313" key="3">
    <source>
        <dbReference type="EMBL" id="TDV49962.1"/>
    </source>
</evidence>
<dbReference type="OrthoDB" id="9763230at2"/>
<feature type="domain" description="Metalloprotease TldD/E C-terminal" evidence="2">
    <location>
        <begin position="213"/>
        <end position="433"/>
    </location>
</feature>
<dbReference type="Pfam" id="PF19289">
    <property type="entry name" value="PmbA_TldD_3rd"/>
    <property type="match status" value="1"/>
</dbReference>
<dbReference type="AlphaFoldDB" id="A0A4R7VKH2"/>
<dbReference type="RefSeq" id="WP_133904634.1">
    <property type="nucleotide sequence ID" value="NZ_SOCP01000007.1"/>
</dbReference>
<accession>A0A4R7VKH2</accession>
<evidence type="ECO:0000259" key="2">
    <source>
        <dbReference type="Pfam" id="PF19289"/>
    </source>
</evidence>
<sequence>MTIDDTQVRAALATFGSGARLEVSAEQVGLLRFAHSRVTAQHSENRLRVRVRLERDGRVAVGSVETLEPDAVRAMAAWLDEAITALPVRPTGPRGGRAHGGGPTPREVSEMSRTADAAQRYAWFDTIRTGLGEGTGLGGSIRHEVVDRVVTDDTGLYRQETLTTASVQAVADRDGRSASVKVVHRDAGQVAVDGIADRLLDQLAPIPGRERISGTCRVVLRPQATGTLLATYGYTTLGAAGYAQGRTAVAGRLGEPVASTTVTIVDDGTDPDGLPSGFDVEGSPRLRTPLVTDGVVTGVVSNVEHADVTGGVSTGHGVPFGWRFGADPSPSHLFMAAGDASEEELLSGVGNGLVISRLDYLRVLHPKDTLVTGTTRDATYWVEDGKIVSWHPPVRFTFRMDEVLNAVLAVGDARERGDQTFMESVTAPAVLVDAGPLRL</sequence>
<evidence type="ECO:0000256" key="1">
    <source>
        <dbReference type="SAM" id="MobiDB-lite"/>
    </source>
</evidence>
<organism evidence="3 4">
    <name type="scientific">Actinophytocola oryzae</name>
    <dbReference type="NCBI Taxonomy" id="502181"/>
    <lineage>
        <taxon>Bacteria</taxon>
        <taxon>Bacillati</taxon>
        <taxon>Actinomycetota</taxon>
        <taxon>Actinomycetes</taxon>
        <taxon>Pseudonocardiales</taxon>
        <taxon>Pseudonocardiaceae</taxon>
    </lineage>
</organism>
<reference evidence="3 4" key="1">
    <citation type="submission" date="2019-03" db="EMBL/GenBank/DDBJ databases">
        <title>Genomic Encyclopedia of Archaeal and Bacterial Type Strains, Phase II (KMG-II): from individual species to whole genera.</title>
        <authorList>
            <person name="Goeker M."/>
        </authorList>
    </citation>
    <scope>NUCLEOTIDE SEQUENCE [LARGE SCALE GENOMIC DNA]</scope>
    <source>
        <strain evidence="3 4">DSM 45499</strain>
    </source>
</reference>
<comment type="caution">
    <text evidence="3">The sequence shown here is derived from an EMBL/GenBank/DDBJ whole genome shotgun (WGS) entry which is preliminary data.</text>
</comment>
<evidence type="ECO:0000313" key="4">
    <source>
        <dbReference type="Proteomes" id="UP000294927"/>
    </source>
</evidence>
<dbReference type="GO" id="GO:0006508">
    <property type="term" value="P:proteolysis"/>
    <property type="evidence" value="ECO:0007669"/>
    <property type="project" value="UniProtKB-KW"/>
</dbReference>
<feature type="compositionally biased region" description="Gly residues" evidence="1">
    <location>
        <begin position="93"/>
        <end position="103"/>
    </location>
</feature>
<name>A0A4R7VKH2_9PSEU</name>
<dbReference type="PANTHER" id="PTHR43666">
    <property type="entry name" value="TLDD PROTEIN"/>
    <property type="match status" value="1"/>
</dbReference>
<keyword evidence="3" id="KW-0645">Protease</keyword>
<keyword evidence="3" id="KW-0378">Hydrolase</keyword>
<gene>
    <name evidence="3" type="ORF">CLV71_107310</name>
</gene>